<gene>
    <name evidence="1" type="ORF">SAMN04487956_1851</name>
</gene>
<dbReference type="RefSeq" id="WP_139233999.1">
    <property type="nucleotide sequence ID" value="NZ_FPAQ01000085.1"/>
</dbReference>
<name>A0A1I7D0F6_9GAMM</name>
<reference evidence="1 2" key="1">
    <citation type="submission" date="2016-10" db="EMBL/GenBank/DDBJ databases">
        <authorList>
            <person name="de Groot N.N."/>
        </authorList>
    </citation>
    <scope>NUCLEOTIDE SEQUENCE [LARGE SCALE GENOMIC DNA]</scope>
    <source>
        <strain evidence="1 2">CGMCC 1.6493</strain>
    </source>
</reference>
<accession>A0A1I7D0F6</accession>
<evidence type="ECO:0000313" key="1">
    <source>
        <dbReference type="EMBL" id="SFU05143.1"/>
    </source>
</evidence>
<sequence length="77" mass="9560">MSKQECPTCNHIVDEAYEQYRKEYKQKWYQNNKTKQNFVKWIRANYYFQEVPDVYELYKIYGGAKTKRVLIKRLYCS</sequence>
<evidence type="ECO:0000313" key="2">
    <source>
        <dbReference type="Proteomes" id="UP000199594"/>
    </source>
</evidence>
<dbReference type="Proteomes" id="UP000199594">
    <property type="component" value="Unassembled WGS sequence"/>
</dbReference>
<dbReference type="EMBL" id="FPAQ01000085">
    <property type="protein sequence ID" value="SFU05143.1"/>
    <property type="molecule type" value="Genomic_DNA"/>
</dbReference>
<proteinExistence type="predicted"/>
<protein>
    <submittedName>
        <fullName evidence="1">Uncharacterized protein</fullName>
    </submittedName>
</protein>
<organism evidence="1 2">
    <name type="scientific">Halomonas saccharevitans</name>
    <dbReference type="NCBI Taxonomy" id="416872"/>
    <lineage>
        <taxon>Bacteria</taxon>
        <taxon>Pseudomonadati</taxon>
        <taxon>Pseudomonadota</taxon>
        <taxon>Gammaproteobacteria</taxon>
        <taxon>Oceanospirillales</taxon>
        <taxon>Halomonadaceae</taxon>
        <taxon>Halomonas</taxon>
    </lineage>
</organism>
<dbReference type="AlphaFoldDB" id="A0A1I7D0F6"/>